<dbReference type="Proteomes" id="UP000011740">
    <property type="component" value="Unassembled WGS sequence"/>
</dbReference>
<dbReference type="SMART" id="SM00421">
    <property type="entry name" value="HTH_LUXR"/>
    <property type="match status" value="1"/>
</dbReference>
<organism evidence="2 3">
    <name type="scientific">Streptomyces mobaraensis (strain ATCC 29032 / DSM 40847 / JCM 4168 / NBRC 13819 / NCIMB 11159 / IPCR 16-22)</name>
    <dbReference type="NCBI Taxonomy" id="1223523"/>
    <lineage>
        <taxon>Bacteria</taxon>
        <taxon>Bacillati</taxon>
        <taxon>Actinomycetota</taxon>
        <taxon>Actinomycetes</taxon>
        <taxon>Kitasatosporales</taxon>
        <taxon>Streptomycetaceae</taxon>
        <taxon>Streptomyces</taxon>
    </lineage>
</organism>
<dbReference type="SUPFAM" id="SSF46894">
    <property type="entry name" value="C-terminal effector domain of the bipartite response regulators"/>
    <property type="match status" value="1"/>
</dbReference>
<dbReference type="InterPro" id="IPR000792">
    <property type="entry name" value="Tscrpt_reg_LuxR_C"/>
</dbReference>
<evidence type="ECO:0000259" key="1">
    <source>
        <dbReference type="SMART" id="SM00421"/>
    </source>
</evidence>
<evidence type="ECO:0000313" key="2">
    <source>
        <dbReference type="EMBL" id="EME97722.1"/>
    </source>
</evidence>
<feature type="domain" description="HTH luxR-type" evidence="1">
    <location>
        <begin position="177"/>
        <end position="226"/>
    </location>
</feature>
<dbReference type="GO" id="GO:0003677">
    <property type="term" value="F:DNA binding"/>
    <property type="evidence" value="ECO:0007669"/>
    <property type="project" value="InterPro"/>
</dbReference>
<dbReference type="STRING" id="1223523.H340_25007"/>
<protein>
    <submittedName>
        <fullName evidence="2">Regulatory protein LuxR</fullName>
    </submittedName>
</protein>
<dbReference type="EMBL" id="AORZ01000104">
    <property type="protein sequence ID" value="EME97722.1"/>
    <property type="molecule type" value="Genomic_DNA"/>
</dbReference>
<dbReference type="eggNOG" id="COG2197">
    <property type="taxonomic scope" value="Bacteria"/>
</dbReference>
<dbReference type="InterPro" id="IPR036388">
    <property type="entry name" value="WH-like_DNA-bd_sf"/>
</dbReference>
<gene>
    <name evidence="2" type="ORF">H340_25007</name>
</gene>
<sequence length="234" mass="25357">MRPLIESVMQSTQIRALEESSLAVIGDRAVAVDALIDLVRRAETSVTLLVPPAGDALRLVTDALRALAGRHPDDARVRVLAPPELAADARLAGLTTLLDGVEIRLAAGVRHAAAVIDQRVALVRAGEATVFGAEASLVRAPSVVRALYDILMTAWYRAAPLTRYQRLQECLRRDSGARILRMLGEGYTDEVAARELDISVRTYRRRVADIMRLLGARSRFQAGLYAAGAGLLRA</sequence>
<dbReference type="AlphaFoldDB" id="M3AVV2"/>
<dbReference type="InterPro" id="IPR016032">
    <property type="entry name" value="Sig_transdc_resp-reg_C-effctor"/>
</dbReference>
<reference evidence="2 3" key="1">
    <citation type="journal article" date="2013" name="Genome Announc.">
        <title>Whole-Genome Shotgun Assembly and Analysis of the Genome of Streptomyces mobaraensis DSM 40847, a Strain for Industrial Production of Microbial Transglutaminase.</title>
        <authorList>
            <person name="Yang H."/>
            <person name="He T."/>
            <person name="Wu W."/>
            <person name="Zhu W."/>
            <person name="Lu B."/>
            <person name="Sun W."/>
        </authorList>
    </citation>
    <scope>NUCLEOTIDE SEQUENCE [LARGE SCALE GENOMIC DNA]</scope>
    <source>
        <strain evidence="2 3">DSM 40847</strain>
    </source>
</reference>
<proteinExistence type="predicted"/>
<dbReference type="PATRIC" id="fig|1223523.3.peg.5079"/>
<comment type="caution">
    <text evidence="2">The sequence shown here is derived from an EMBL/GenBank/DDBJ whole genome shotgun (WGS) entry which is preliminary data.</text>
</comment>
<evidence type="ECO:0000313" key="3">
    <source>
        <dbReference type="Proteomes" id="UP000011740"/>
    </source>
</evidence>
<dbReference type="Gene3D" id="1.10.10.10">
    <property type="entry name" value="Winged helix-like DNA-binding domain superfamily/Winged helix DNA-binding domain"/>
    <property type="match status" value="1"/>
</dbReference>
<name>M3AVV2_STRM1</name>
<dbReference type="GO" id="GO:0006355">
    <property type="term" value="P:regulation of DNA-templated transcription"/>
    <property type="evidence" value="ECO:0007669"/>
    <property type="project" value="InterPro"/>
</dbReference>
<accession>M3AVV2</accession>